<reference evidence="2 3" key="1">
    <citation type="submission" date="2016-02" db="EMBL/GenBank/DDBJ databases">
        <authorList>
            <consortium name="Pathogen Informatics"/>
        </authorList>
    </citation>
    <scope>NUCLEOTIDE SEQUENCE [LARGE SCALE GENOMIC DNA]</scope>
    <source>
        <strain evidence="2 3">RC20</strain>
    </source>
</reference>
<dbReference type="Gene3D" id="3.40.50.720">
    <property type="entry name" value="NAD(P)-binding Rossmann-like Domain"/>
    <property type="match status" value="1"/>
</dbReference>
<evidence type="ECO:0000259" key="1">
    <source>
        <dbReference type="Pfam" id="PF01408"/>
    </source>
</evidence>
<dbReference type="PANTHER" id="PTHR43377">
    <property type="entry name" value="BILIVERDIN REDUCTASE A"/>
    <property type="match status" value="1"/>
</dbReference>
<evidence type="ECO:0000313" key="3">
    <source>
        <dbReference type="Proteomes" id="UP000069632"/>
    </source>
</evidence>
<dbReference type="Gene3D" id="3.30.360.10">
    <property type="entry name" value="Dihydrodipicolinate Reductase, domain 2"/>
    <property type="match status" value="1"/>
</dbReference>
<name>A0A128EKM6_9BACT</name>
<accession>A0A128EKM6</accession>
<sequence length="291" mass="33331">MKRKIAIIGLGEIGKKHLSELRRSDYFELVAICDKNEAEEFGRFEFFTDIDVMFNTLKPEAVVIATPPKTHKEIILKCMKYIKNIFVESPLADNLDQAREIRYAASTNALKIAVGYRDRFNPTVISLVREFAKEEKIYSMNIIRACKSYDELDLVDDILIKDLDLVRFLTKSEVSSFDMKKICFGNKKNLSIAHSNLKTKNDILVNISSNAFYPQNRNFIEICATSGIYLADLVAFTLHKVTESGRINLKVDSEDFSIRYEHKNFANVCNDEDFGELASVEDAVKLREILK</sequence>
<dbReference type="OrthoDB" id="5352646at2"/>
<evidence type="ECO:0000313" key="2">
    <source>
        <dbReference type="EMBL" id="CZE47013.1"/>
    </source>
</evidence>
<feature type="domain" description="Gfo/Idh/MocA-like oxidoreductase N-terminal" evidence="1">
    <location>
        <begin position="4"/>
        <end position="116"/>
    </location>
</feature>
<organism evidence="2 3">
    <name type="scientific">Campylobacter geochelonis</name>
    <dbReference type="NCBI Taxonomy" id="1780362"/>
    <lineage>
        <taxon>Bacteria</taxon>
        <taxon>Pseudomonadati</taxon>
        <taxon>Campylobacterota</taxon>
        <taxon>Epsilonproteobacteria</taxon>
        <taxon>Campylobacterales</taxon>
        <taxon>Campylobacteraceae</taxon>
        <taxon>Campylobacter</taxon>
    </lineage>
</organism>
<dbReference type="Pfam" id="PF01408">
    <property type="entry name" value="GFO_IDH_MocA"/>
    <property type="match status" value="1"/>
</dbReference>
<protein>
    <submittedName>
        <fullName evidence="2">Oxidoreductase family protein</fullName>
        <ecNumber evidence="2">1.-.-.-</ecNumber>
    </submittedName>
</protein>
<dbReference type="PANTHER" id="PTHR43377:SF1">
    <property type="entry name" value="BILIVERDIN REDUCTASE A"/>
    <property type="match status" value="1"/>
</dbReference>
<gene>
    <name evidence="2" type="primary">ycjS</name>
    <name evidence="2" type="ORF">ERS672216_00671</name>
</gene>
<dbReference type="InterPro" id="IPR036291">
    <property type="entry name" value="NAD(P)-bd_dom_sf"/>
</dbReference>
<dbReference type="InterPro" id="IPR000683">
    <property type="entry name" value="Gfo/Idh/MocA-like_OxRdtase_N"/>
</dbReference>
<dbReference type="Proteomes" id="UP000069632">
    <property type="component" value="Unassembled WGS sequence"/>
</dbReference>
<dbReference type="RefSeq" id="WP_075494771.1">
    <property type="nucleotide sequence ID" value="NZ_CP053844.1"/>
</dbReference>
<dbReference type="EMBL" id="FIZP01000002">
    <property type="protein sequence ID" value="CZE47013.1"/>
    <property type="molecule type" value="Genomic_DNA"/>
</dbReference>
<keyword evidence="3" id="KW-1185">Reference proteome</keyword>
<dbReference type="GO" id="GO:0000166">
    <property type="term" value="F:nucleotide binding"/>
    <property type="evidence" value="ECO:0007669"/>
    <property type="project" value="InterPro"/>
</dbReference>
<dbReference type="EC" id="1.-.-.-" evidence="2"/>
<dbReference type="AlphaFoldDB" id="A0A128EKM6"/>
<dbReference type="SUPFAM" id="SSF51735">
    <property type="entry name" value="NAD(P)-binding Rossmann-fold domains"/>
    <property type="match status" value="1"/>
</dbReference>
<proteinExistence type="predicted"/>
<dbReference type="InterPro" id="IPR051450">
    <property type="entry name" value="Gfo/Idh/MocA_Oxidoreductases"/>
</dbReference>
<keyword evidence="2" id="KW-0560">Oxidoreductase</keyword>
<dbReference type="GO" id="GO:0016491">
    <property type="term" value="F:oxidoreductase activity"/>
    <property type="evidence" value="ECO:0007669"/>
    <property type="project" value="UniProtKB-KW"/>
</dbReference>